<reference evidence="1" key="1">
    <citation type="submission" date="2016-10" db="EMBL/GenBank/DDBJ databases">
        <authorList>
            <person name="de Groot N.N."/>
        </authorList>
    </citation>
    <scope>NUCLEOTIDE SEQUENCE</scope>
</reference>
<dbReference type="InterPro" id="IPR010992">
    <property type="entry name" value="IHF-like_DNA-bd_dom_sf"/>
</dbReference>
<dbReference type="AlphaFoldDB" id="A0A1W1BAI7"/>
<dbReference type="Gene3D" id="4.10.520.10">
    <property type="entry name" value="IHF-like DNA-binding proteins"/>
    <property type="match status" value="1"/>
</dbReference>
<dbReference type="GO" id="GO:0030527">
    <property type="term" value="F:structural constituent of chromatin"/>
    <property type="evidence" value="ECO:0007669"/>
    <property type="project" value="InterPro"/>
</dbReference>
<name>A0A1W1BAI7_9ZZZZ</name>
<organism evidence="1">
    <name type="scientific">hydrothermal vent metagenome</name>
    <dbReference type="NCBI Taxonomy" id="652676"/>
    <lineage>
        <taxon>unclassified sequences</taxon>
        <taxon>metagenomes</taxon>
        <taxon>ecological metagenomes</taxon>
    </lineage>
</organism>
<dbReference type="SUPFAM" id="SSF47729">
    <property type="entry name" value="IHF-like DNA-binding proteins"/>
    <property type="match status" value="1"/>
</dbReference>
<dbReference type="GO" id="GO:0003677">
    <property type="term" value="F:DNA binding"/>
    <property type="evidence" value="ECO:0007669"/>
    <property type="project" value="InterPro"/>
</dbReference>
<proteinExistence type="predicted"/>
<dbReference type="EMBL" id="FPHE01000007">
    <property type="protein sequence ID" value="SFV50596.1"/>
    <property type="molecule type" value="Genomic_DNA"/>
</dbReference>
<sequence>MTEKELQAFMAKEMNSTEAEAKKWIEAFSNGVHKSIENRESLTIRNFGKFYVRKTSKGSIIFKFLASRRMKDLLGYA</sequence>
<dbReference type="InterPro" id="IPR000119">
    <property type="entry name" value="Hist_DNA-bd"/>
</dbReference>
<gene>
    <name evidence="1" type="ORF">MNB_SV-12-16</name>
</gene>
<evidence type="ECO:0000313" key="1">
    <source>
        <dbReference type="EMBL" id="SFV50596.1"/>
    </source>
</evidence>
<accession>A0A1W1BAI7</accession>
<dbReference type="Pfam" id="PF00216">
    <property type="entry name" value="Bac_DNA_binding"/>
    <property type="match status" value="1"/>
</dbReference>
<protein>
    <submittedName>
        <fullName evidence="1">Uncharacterized protein</fullName>
    </submittedName>
</protein>